<evidence type="ECO:0000256" key="1">
    <source>
        <dbReference type="ARBA" id="ARBA00022737"/>
    </source>
</evidence>
<keyword evidence="3" id="KW-0694">RNA-binding</keyword>
<dbReference type="OrthoDB" id="668540at2759"/>
<name>A0A2I4F7A3_JUGRE</name>
<accession>A0A2I4F7A3</accession>
<dbReference type="Pfam" id="PF00806">
    <property type="entry name" value="PUF"/>
    <property type="match status" value="6"/>
</dbReference>
<dbReference type="PANTHER" id="PTHR12537:SF129">
    <property type="entry name" value="PUMILIO HOMOLOG 15-LIKE"/>
    <property type="match status" value="1"/>
</dbReference>
<dbReference type="GO" id="GO:0005737">
    <property type="term" value="C:cytoplasm"/>
    <property type="evidence" value="ECO:0000318"/>
    <property type="project" value="GO_Central"/>
</dbReference>
<evidence type="ECO:0000256" key="5">
    <source>
        <dbReference type="SAM" id="MobiDB-lite"/>
    </source>
</evidence>
<feature type="domain" description="PUM-HD" evidence="6">
    <location>
        <begin position="284"/>
        <end position="631"/>
    </location>
</feature>
<dbReference type="GeneID" id="108996206"/>
<keyword evidence="2" id="KW-0810">Translation regulation</keyword>
<dbReference type="KEGG" id="jre:108996206"/>
<keyword evidence="1" id="KW-0677">Repeat</keyword>
<evidence type="ECO:0000256" key="3">
    <source>
        <dbReference type="ARBA" id="ARBA00022884"/>
    </source>
</evidence>
<dbReference type="AlphaFoldDB" id="A0A2I4F7A3"/>
<dbReference type="Gene3D" id="1.25.10.10">
    <property type="entry name" value="Leucine-rich Repeat Variant"/>
    <property type="match status" value="1"/>
</dbReference>
<evidence type="ECO:0000256" key="2">
    <source>
        <dbReference type="ARBA" id="ARBA00022845"/>
    </source>
</evidence>
<sequence>MEKGEKQASDFQCFMPDQKPIDPSSISPRESHRLVVADSLANHNDGNRSSGNSLHLKTTIINPRVQTRPISQNQIPTTGSVNFQDAISGMDLNPGLNYETLLEQGLETSLRRLTLSTPSHQSSFLAPPASQEDAWCGSTTGPSLGNGFDDNYVMAGGLAPSTHAQECQGQQYLEKLREQHLQSMRIRSAVMGHMVYDTRPRGVPLILSNDYELSSSRPSFANYLHRNLSGAGPSFGTGKNQSASSSSSNINNVFDWHRGRQSADTMSYDYPIWPSSPSCNGIRFDSNFQSRGISSNGLRSAGIFSLQQSQQRPTSYPSIEELNGQLLSVAKDRSWPGYAFFQKKFEKWSDDLHALMVHPRSSHHVQKRFEESNGEQLTEILLALISNEQKLKYTCTDSQGSRSMQKLLEHLTPEHISLVKWAIRNLTLTLAKSSSGQFVIKKCLELFPAQDNELIMNEIAENCFDIATDRYGCCVMQECVNRAFGETRKRLVAKIVANALLLSEDSFGNFVVQHVIGQRMPLAAEAIHAQLEGRFLSLSMNKHGSHVVQKCLIEFGEQLSARIIRELTSIDPERFLSFLQDQWGNYVAQTAKAVSKGSVHQSLMDLIDHYRPLLQSHPHGKCVLAPTKGKQQRLKL</sequence>
<feature type="repeat" description="Pumilio" evidence="4">
    <location>
        <begin position="458"/>
        <end position="493"/>
    </location>
</feature>
<keyword evidence="7" id="KW-1185">Reference proteome</keyword>
<feature type="repeat" description="Pumilio" evidence="4">
    <location>
        <begin position="530"/>
        <end position="565"/>
    </location>
</feature>
<dbReference type="SUPFAM" id="SSF48371">
    <property type="entry name" value="ARM repeat"/>
    <property type="match status" value="1"/>
</dbReference>
<dbReference type="RefSeq" id="XP_018827523.2">
    <property type="nucleotide sequence ID" value="XM_018971978.2"/>
</dbReference>
<proteinExistence type="predicted"/>
<dbReference type="Proteomes" id="UP000235220">
    <property type="component" value="Chromosome 13"/>
</dbReference>
<organism evidence="7 8">
    <name type="scientific">Juglans regia</name>
    <name type="common">English walnut</name>
    <dbReference type="NCBI Taxonomy" id="51240"/>
    <lineage>
        <taxon>Eukaryota</taxon>
        <taxon>Viridiplantae</taxon>
        <taxon>Streptophyta</taxon>
        <taxon>Embryophyta</taxon>
        <taxon>Tracheophyta</taxon>
        <taxon>Spermatophyta</taxon>
        <taxon>Magnoliopsida</taxon>
        <taxon>eudicotyledons</taxon>
        <taxon>Gunneridae</taxon>
        <taxon>Pentapetalae</taxon>
        <taxon>rosids</taxon>
        <taxon>fabids</taxon>
        <taxon>Fagales</taxon>
        <taxon>Juglandaceae</taxon>
        <taxon>Juglans</taxon>
    </lineage>
</organism>
<dbReference type="InterPro" id="IPR016024">
    <property type="entry name" value="ARM-type_fold"/>
</dbReference>
<dbReference type="InterPro" id="IPR033133">
    <property type="entry name" value="PUM-HD"/>
</dbReference>
<evidence type="ECO:0000259" key="6">
    <source>
        <dbReference type="PROSITE" id="PS50303"/>
    </source>
</evidence>
<reference evidence="8" key="1">
    <citation type="submission" date="2025-08" db="UniProtKB">
        <authorList>
            <consortium name="RefSeq"/>
        </authorList>
    </citation>
    <scope>IDENTIFICATION</scope>
    <source>
        <tissue evidence="8">Leaves</tissue>
    </source>
</reference>
<dbReference type="GO" id="GO:0010608">
    <property type="term" value="P:post-transcriptional regulation of gene expression"/>
    <property type="evidence" value="ECO:0000318"/>
    <property type="project" value="GO_Central"/>
</dbReference>
<dbReference type="PROSITE" id="PS50302">
    <property type="entry name" value="PUM"/>
    <property type="match status" value="2"/>
</dbReference>
<dbReference type="GO" id="GO:0006417">
    <property type="term" value="P:regulation of translation"/>
    <property type="evidence" value="ECO:0007669"/>
    <property type="project" value="UniProtKB-KW"/>
</dbReference>
<evidence type="ECO:0000313" key="8">
    <source>
        <dbReference type="RefSeq" id="XP_018827523.2"/>
    </source>
</evidence>
<feature type="region of interest" description="Disordered" evidence="5">
    <location>
        <begin position="1"/>
        <end position="28"/>
    </location>
</feature>
<dbReference type="SMART" id="SM00025">
    <property type="entry name" value="Pumilio"/>
    <property type="match status" value="7"/>
</dbReference>
<dbReference type="InParanoid" id="A0A2I4F7A3"/>
<dbReference type="GO" id="GO:0003729">
    <property type="term" value="F:mRNA binding"/>
    <property type="evidence" value="ECO:0000318"/>
    <property type="project" value="GO_Central"/>
</dbReference>
<evidence type="ECO:0000256" key="4">
    <source>
        <dbReference type="PROSITE-ProRule" id="PRU00317"/>
    </source>
</evidence>
<dbReference type="PANTHER" id="PTHR12537">
    <property type="entry name" value="RNA BINDING PROTEIN PUMILIO-RELATED"/>
    <property type="match status" value="1"/>
</dbReference>
<dbReference type="InterPro" id="IPR011989">
    <property type="entry name" value="ARM-like"/>
</dbReference>
<evidence type="ECO:0000313" key="7">
    <source>
        <dbReference type="Proteomes" id="UP000235220"/>
    </source>
</evidence>
<dbReference type="PROSITE" id="PS50303">
    <property type="entry name" value="PUM_HD"/>
    <property type="match status" value="1"/>
</dbReference>
<protein>
    <submittedName>
        <fullName evidence="8">Pumilio homolog 8, chloroplastic</fullName>
    </submittedName>
</protein>
<dbReference type="InterPro" id="IPR001313">
    <property type="entry name" value="Pumilio_RNA-bd_rpt"/>
</dbReference>
<gene>
    <name evidence="8" type="primary">LOC108996206</name>
</gene>